<evidence type="ECO:0000313" key="1">
    <source>
        <dbReference type="EMBL" id="KAH7088234.1"/>
    </source>
</evidence>
<proteinExistence type="predicted"/>
<dbReference type="AlphaFoldDB" id="A0A8K0R6V1"/>
<dbReference type="Proteomes" id="UP000813461">
    <property type="component" value="Unassembled WGS sequence"/>
</dbReference>
<evidence type="ECO:0000313" key="2">
    <source>
        <dbReference type="Proteomes" id="UP000813461"/>
    </source>
</evidence>
<comment type="caution">
    <text evidence="1">The sequence shown here is derived from an EMBL/GenBank/DDBJ whole genome shotgun (WGS) entry which is preliminary data.</text>
</comment>
<gene>
    <name evidence="1" type="ORF">FB567DRAFT_627983</name>
</gene>
<dbReference type="EMBL" id="JAGMVJ010000008">
    <property type="protein sequence ID" value="KAH7088234.1"/>
    <property type="molecule type" value="Genomic_DNA"/>
</dbReference>
<protein>
    <submittedName>
        <fullName evidence="1">Uncharacterized protein</fullName>
    </submittedName>
</protein>
<feature type="non-terminal residue" evidence="1">
    <location>
        <position position="287"/>
    </location>
</feature>
<accession>A0A8K0R6V1</accession>
<name>A0A8K0R6V1_9PLEO</name>
<reference evidence="1" key="1">
    <citation type="journal article" date="2021" name="Nat. Commun.">
        <title>Genetic determinants of endophytism in the Arabidopsis root mycobiome.</title>
        <authorList>
            <person name="Mesny F."/>
            <person name="Miyauchi S."/>
            <person name="Thiergart T."/>
            <person name="Pickel B."/>
            <person name="Atanasova L."/>
            <person name="Karlsson M."/>
            <person name="Huettel B."/>
            <person name="Barry K.W."/>
            <person name="Haridas S."/>
            <person name="Chen C."/>
            <person name="Bauer D."/>
            <person name="Andreopoulos W."/>
            <person name="Pangilinan J."/>
            <person name="LaButti K."/>
            <person name="Riley R."/>
            <person name="Lipzen A."/>
            <person name="Clum A."/>
            <person name="Drula E."/>
            <person name="Henrissat B."/>
            <person name="Kohler A."/>
            <person name="Grigoriev I.V."/>
            <person name="Martin F.M."/>
            <person name="Hacquard S."/>
        </authorList>
    </citation>
    <scope>NUCLEOTIDE SEQUENCE</scope>
    <source>
        <strain evidence="1">MPI-SDFR-AT-0120</strain>
    </source>
</reference>
<keyword evidence="2" id="KW-1185">Reference proteome</keyword>
<sequence length="287" mass="32884">MPRPFEDPKRLSYVELAAILGLLPPSAAPTICEQARALGRSCLIMVFTCSDMYHSLLAMVRIDLYATIDIFVLLEDFEEDSMSFLDRVNVPREYVERPYADGEWLEDSHLPPLPSPRERDASNEAHWLFYALLSDVIKVAVNYNHETVPMRLDVDDRAPHAPIPNRLVSMHVERSRDQQRIRTLGFATLPHLPYACVRQYTSYVLDSSFGPRSQRNSVADPSNRPDLCTTYWIPKGHAWVLLQLCEVLECYVVHTLTKKQLSILPRRILRDLTVGCAYEDDEGFDSC</sequence>
<organism evidence="1 2">
    <name type="scientific">Paraphoma chrysanthemicola</name>
    <dbReference type="NCBI Taxonomy" id="798071"/>
    <lineage>
        <taxon>Eukaryota</taxon>
        <taxon>Fungi</taxon>
        <taxon>Dikarya</taxon>
        <taxon>Ascomycota</taxon>
        <taxon>Pezizomycotina</taxon>
        <taxon>Dothideomycetes</taxon>
        <taxon>Pleosporomycetidae</taxon>
        <taxon>Pleosporales</taxon>
        <taxon>Pleosporineae</taxon>
        <taxon>Phaeosphaeriaceae</taxon>
        <taxon>Paraphoma</taxon>
    </lineage>
</organism>